<dbReference type="Pfam" id="PF13545">
    <property type="entry name" value="HTH_Crp_2"/>
    <property type="match status" value="1"/>
</dbReference>
<keyword evidence="1" id="KW-0805">Transcription regulation</keyword>
<dbReference type="RefSeq" id="WP_117453566.1">
    <property type="nucleotide sequence ID" value="NZ_JAKVPQ010000010.1"/>
</dbReference>
<sequence>MGPFEEYYIYAQKMIVQKGDIIYDAKENGNAFFLHSGICALGSVGKNGEMKTHLYFMDQRIMGFAHFARQIYPHLDKLPSNPLIIIAKTDCIVYKIHAEKLQELIENDVHFNHLMFETLSQNYMNIFQRYLQMEEDSVPIRVAMFLMDYARLDHEQLMLPRFFTYSEIAEYLNIHQVTLSRVFSAMRHLDCVSKENHHIMILKPDVLEAIIDKKITLTY</sequence>
<reference evidence="5 6" key="1">
    <citation type="submission" date="2022-02" db="EMBL/GenBank/DDBJ databases">
        <title>Genome of Erysipelotrichaceae sp. nov. NSJ-176 isolated from human feces.</title>
        <authorList>
            <person name="Abdugheni R."/>
        </authorList>
    </citation>
    <scope>NUCLEOTIDE SEQUENCE [LARGE SCALE GENOMIC DNA]</scope>
    <source>
        <strain evidence="5 6">NSJ-176</strain>
    </source>
</reference>
<protein>
    <submittedName>
        <fullName evidence="5">Crp/Fnr family transcriptional regulator</fullName>
    </submittedName>
</protein>
<dbReference type="EMBL" id="JAKVPQ010000010">
    <property type="protein sequence ID" value="MCH4286005.1"/>
    <property type="molecule type" value="Genomic_DNA"/>
</dbReference>
<evidence type="ECO:0000313" key="5">
    <source>
        <dbReference type="EMBL" id="MCH4286005.1"/>
    </source>
</evidence>
<evidence type="ECO:0000313" key="6">
    <source>
        <dbReference type="Proteomes" id="UP001202402"/>
    </source>
</evidence>
<keyword evidence="2" id="KW-0238">DNA-binding</keyword>
<keyword evidence="3" id="KW-0804">Transcription</keyword>
<dbReference type="InterPro" id="IPR036390">
    <property type="entry name" value="WH_DNA-bd_sf"/>
</dbReference>
<evidence type="ECO:0000256" key="2">
    <source>
        <dbReference type="ARBA" id="ARBA00023125"/>
    </source>
</evidence>
<gene>
    <name evidence="5" type="ORF">LQE99_12825</name>
</gene>
<proteinExistence type="predicted"/>
<dbReference type="SUPFAM" id="SSF46785">
    <property type="entry name" value="Winged helix' DNA-binding domain"/>
    <property type="match status" value="1"/>
</dbReference>
<dbReference type="InterPro" id="IPR012318">
    <property type="entry name" value="HTH_CRP"/>
</dbReference>
<accession>A0ABS9R8R7</accession>
<feature type="domain" description="HTH crp-type" evidence="4">
    <location>
        <begin position="136"/>
        <end position="205"/>
    </location>
</feature>
<organism evidence="5 6">
    <name type="scientific">Amedibacillus hominis</name>
    <dbReference type="NCBI Taxonomy" id="2897776"/>
    <lineage>
        <taxon>Bacteria</taxon>
        <taxon>Bacillati</taxon>
        <taxon>Bacillota</taxon>
        <taxon>Erysipelotrichia</taxon>
        <taxon>Erysipelotrichales</taxon>
        <taxon>Erysipelotrichaceae</taxon>
        <taxon>Amedibacillus</taxon>
    </lineage>
</organism>
<dbReference type="Gene3D" id="2.60.120.10">
    <property type="entry name" value="Jelly Rolls"/>
    <property type="match status" value="1"/>
</dbReference>
<dbReference type="Proteomes" id="UP001202402">
    <property type="component" value="Unassembled WGS sequence"/>
</dbReference>
<dbReference type="InterPro" id="IPR018490">
    <property type="entry name" value="cNMP-bd_dom_sf"/>
</dbReference>
<dbReference type="PROSITE" id="PS51063">
    <property type="entry name" value="HTH_CRP_2"/>
    <property type="match status" value="1"/>
</dbReference>
<evidence type="ECO:0000256" key="1">
    <source>
        <dbReference type="ARBA" id="ARBA00023015"/>
    </source>
</evidence>
<dbReference type="InterPro" id="IPR014710">
    <property type="entry name" value="RmlC-like_jellyroll"/>
</dbReference>
<comment type="caution">
    <text evidence="5">The sequence shown here is derived from an EMBL/GenBank/DDBJ whole genome shotgun (WGS) entry which is preliminary data.</text>
</comment>
<keyword evidence="6" id="KW-1185">Reference proteome</keyword>
<dbReference type="SUPFAM" id="SSF51206">
    <property type="entry name" value="cAMP-binding domain-like"/>
    <property type="match status" value="1"/>
</dbReference>
<evidence type="ECO:0000259" key="4">
    <source>
        <dbReference type="PROSITE" id="PS51063"/>
    </source>
</evidence>
<name>A0ABS9R8R7_9FIRM</name>
<evidence type="ECO:0000256" key="3">
    <source>
        <dbReference type="ARBA" id="ARBA00023163"/>
    </source>
</evidence>